<accession>A0A4R5A2J4</accession>
<dbReference type="RefSeq" id="WP_132107481.1">
    <property type="nucleotide sequence ID" value="NZ_SMLB01000062.1"/>
</dbReference>
<evidence type="ECO:0000313" key="2">
    <source>
        <dbReference type="Proteomes" id="UP000295217"/>
    </source>
</evidence>
<evidence type="ECO:0000313" key="1">
    <source>
        <dbReference type="EMBL" id="TDD64769.1"/>
    </source>
</evidence>
<keyword evidence="2" id="KW-1185">Reference proteome</keyword>
<organism evidence="1 2">
    <name type="scientific">Jiangella aurantiaca</name>
    <dbReference type="NCBI Taxonomy" id="2530373"/>
    <lineage>
        <taxon>Bacteria</taxon>
        <taxon>Bacillati</taxon>
        <taxon>Actinomycetota</taxon>
        <taxon>Actinomycetes</taxon>
        <taxon>Jiangellales</taxon>
        <taxon>Jiangellaceae</taxon>
        <taxon>Jiangella</taxon>
    </lineage>
</organism>
<gene>
    <name evidence="1" type="ORF">E1262_27150</name>
</gene>
<dbReference type="EMBL" id="SMLB01000062">
    <property type="protein sequence ID" value="TDD64769.1"/>
    <property type="molecule type" value="Genomic_DNA"/>
</dbReference>
<reference evidence="1 2" key="1">
    <citation type="submission" date="2019-02" db="EMBL/GenBank/DDBJ databases">
        <title>Draft genome sequences of novel Actinobacteria.</title>
        <authorList>
            <person name="Sahin N."/>
            <person name="Ay H."/>
            <person name="Saygin H."/>
        </authorList>
    </citation>
    <scope>NUCLEOTIDE SEQUENCE [LARGE SCALE GENOMIC DNA]</scope>
    <source>
        <strain evidence="1 2">8K307</strain>
    </source>
</reference>
<name>A0A4R5A2J4_9ACTN</name>
<dbReference type="AlphaFoldDB" id="A0A4R5A2J4"/>
<comment type="caution">
    <text evidence="1">The sequence shown here is derived from an EMBL/GenBank/DDBJ whole genome shotgun (WGS) entry which is preliminary data.</text>
</comment>
<protein>
    <submittedName>
        <fullName evidence="1">Uncharacterized protein</fullName>
    </submittedName>
</protein>
<sequence length="246" mass="26811">MLTLNLAAFYIPALPPHRPAPIMQIRTPDGEWRDERHGGAAHPGPRGWDELLRKMGYTRITRHWIEIDDLGLGGGRAHMCKVVPAAHVGPNGHAVAHLTTGLLPTCTSYTLLSHEHAEQLGGLEFGFHSGDVIECEYAVGHRMPHTGLGQVDPFDDTAGGDDSKQRWWWLLWYADETLLSTARVCGTEGRAPGNGRPPDTCALPLGHETASPPHSWQLTALIPGRPASASIRAARGDTPPRWPGQH</sequence>
<proteinExistence type="predicted"/>
<dbReference type="OrthoDB" id="5178368at2"/>
<dbReference type="Proteomes" id="UP000295217">
    <property type="component" value="Unassembled WGS sequence"/>
</dbReference>